<dbReference type="AlphaFoldDB" id="A0A2X0IJN8"/>
<evidence type="ECO:0000313" key="2">
    <source>
        <dbReference type="EMBL" id="RAG85252.1"/>
    </source>
</evidence>
<dbReference type="Gene3D" id="3.50.50.60">
    <property type="entry name" value="FAD/NAD(P)-binding domain"/>
    <property type="match status" value="3"/>
</dbReference>
<organism evidence="2 3">
    <name type="scientific">Streptacidiphilus pinicola</name>
    <dbReference type="NCBI Taxonomy" id="2219663"/>
    <lineage>
        <taxon>Bacteria</taxon>
        <taxon>Bacillati</taxon>
        <taxon>Actinomycetota</taxon>
        <taxon>Actinomycetes</taxon>
        <taxon>Kitasatosporales</taxon>
        <taxon>Streptomycetaceae</taxon>
        <taxon>Streptacidiphilus</taxon>
    </lineage>
</organism>
<keyword evidence="3" id="KW-1185">Reference proteome</keyword>
<dbReference type="OrthoDB" id="3414915at2"/>
<feature type="domain" description="Styrene monooxygenase StyA putative substrate binding" evidence="1">
    <location>
        <begin position="145"/>
        <end position="256"/>
    </location>
</feature>
<reference evidence="2 3" key="1">
    <citation type="submission" date="2018-06" db="EMBL/GenBank/DDBJ databases">
        <title>Streptacidiphilus pinicola sp. nov., isolated from pine grove soil.</title>
        <authorList>
            <person name="Roh S.G."/>
            <person name="Park S."/>
            <person name="Kim M.-K."/>
            <person name="Yun B.-R."/>
            <person name="Park J."/>
            <person name="Kim M.J."/>
            <person name="Kim Y.S."/>
            <person name="Kim S.B."/>
        </authorList>
    </citation>
    <scope>NUCLEOTIDE SEQUENCE [LARGE SCALE GENOMIC DNA]</scope>
    <source>
        <strain evidence="2 3">MMS16-CNU450</strain>
    </source>
</reference>
<dbReference type="SUPFAM" id="SSF51905">
    <property type="entry name" value="FAD/NAD(P)-binding domain"/>
    <property type="match status" value="1"/>
</dbReference>
<gene>
    <name evidence="2" type="ORF">DN069_12875</name>
</gene>
<dbReference type="InterPro" id="IPR041654">
    <property type="entry name" value="StyA_sbd"/>
</dbReference>
<dbReference type="RefSeq" id="WP_111501081.1">
    <property type="nucleotide sequence ID" value="NZ_QKYN01000046.1"/>
</dbReference>
<sequence length="412" mass="43859">MREVAVVGAGQSGLHLALALQADGYRVTVVSERTPDRIRAGRVLSTQAMFGPARALERAAGLALWDGAAPDTGTLHLVVGVDGQPVLTFDATPEQPAHSVDQRVKTAAWLELFEERGGRVEYRRAAADDLVRLAERNALTVVAAGRGPLARAFARDAERSRFDAPQRTLAAVYLHGVGRPADLPSEAGAPARIHIVAGAGELVLQPGLTLSGPCVILLWEAIPGGPLDVFGDDPDPKELLARSVDLIRRHLPWEYQALANAEPTDPGASLVGAVTPTVRHPLAHPGGANGPAVLGMADTLVLNDPITAQGANNAARCAARYAAAVTERGELPFDEPWMRTLFDAYWAEARHTVDFTTAMLGPLPDHIGLAFAQAATDPRIASRLAQTYADPTDFPRWLATPDATLRYLNSLN</sequence>
<evidence type="ECO:0000259" key="1">
    <source>
        <dbReference type="Pfam" id="PF17885"/>
    </source>
</evidence>
<evidence type="ECO:0000313" key="3">
    <source>
        <dbReference type="Proteomes" id="UP000248889"/>
    </source>
</evidence>
<dbReference type="EMBL" id="QKYN01000046">
    <property type="protein sequence ID" value="RAG85252.1"/>
    <property type="molecule type" value="Genomic_DNA"/>
</dbReference>
<dbReference type="InterPro" id="IPR036188">
    <property type="entry name" value="FAD/NAD-bd_sf"/>
</dbReference>
<dbReference type="Pfam" id="PF17885">
    <property type="entry name" value="Smoa_sbd"/>
    <property type="match status" value="1"/>
</dbReference>
<dbReference type="Proteomes" id="UP000248889">
    <property type="component" value="Unassembled WGS sequence"/>
</dbReference>
<comment type="caution">
    <text evidence="2">The sequence shown here is derived from an EMBL/GenBank/DDBJ whole genome shotgun (WGS) entry which is preliminary data.</text>
</comment>
<name>A0A2X0IJN8_9ACTN</name>
<protein>
    <submittedName>
        <fullName evidence="2">FAD-binding oxidoreductase</fullName>
    </submittedName>
</protein>
<accession>A0A2X0IJN8</accession>
<proteinExistence type="predicted"/>